<feature type="domain" description="Ribosomal RNA large subunit methyltransferase M THUMP-like" evidence="11">
    <location>
        <begin position="84"/>
        <end position="161"/>
    </location>
</feature>
<feature type="binding site" evidence="6 8">
    <location>
        <begin position="220"/>
        <end position="223"/>
    </location>
    <ligand>
        <name>S-adenosyl-L-methionine</name>
        <dbReference type="ChEBI" id="CHEBI:59789"/>
    </ligand>
</feature>
<dbReference type="PATRIC" id="fig|1384054.3.peg.919"/>
<keyword evidence="1 6" id="KW-0963">Cytoplasm</keyword>
<dbReference type="Gene3D" id="3.30.2300.20">
    <property type="match status" value="1"/>
</dbReference>
<dbReference type="InterPro" id="IPR029063">
    <property type="entry name" value="SAM-dependent_MTases_sf"/>
</dbReference>
<name>A0A091BCY6_9GAMM</name>
<dbReference type="GO" id="GO:0006364">
    <property type="term" value="P:rRNA processing"/>
    <property type="evidence" value="ECO:0007669"/>
    <property type="project" value="UniProtKB-UniRule"/>
</dbReference>
<evidence type="ECO:0000256" key="8">
    <source>
        <dbReference type="PIRSR" id="PIRSR028774-2"/>
    </source>
</evidence>
<keyword evidence="2 6" id="KW-0698">rRNA processing</keyword>
<dbReference type="OrthoDB" id="154490at2"/>
<sequence>MSTEGLLAYCRPGFEPELAAELGERAAAAGFHGYARAERNTGYVQFLGVEDGAALSRALPWSTLIFARQKLRLFADLPDMDPKDRIAPIMDALGGRGRHGEVWVEHPDSDEGKQLAGLARALGNALRPALRQRGLVTDKDDPRLPRLHVLMLAGNHALLGSADPKDASPWPLGVPRLRAHADAPSRSALKLEEALMCLLTDKEREEFLKPGMNAADLGAAPGGWSWVLARRHIRVAAIDNGPLAQSALDTGVIEHIRADGFRWQPPKPLDWMVCDMVESPAKVADRMATWFREGWCKRAIFNLKLPMKKRWDETRDCLQHFVDHAGRPLTLRAKQLYHDREEITVYAG</sequence>
<evidence type="ECO:0000256" key="5">
    <source>
        <dbReference type="ARBA" id="ARBA00022691"/>
    </source>
</evidence>
<dbReference type="SUPFAM" id="SSF53335">
    <property type="entry name" value="S-adenosyl-L-methionine-dependent methyltransferases"/>
    <property type="match status" value="1"/>
</dbReference>
<dbReference type="STRING" id="1384054.N790_05165"/>
<dbReference type="Gene3D" id="3.40.50.150">
    <property type="entry name" value="Vaccinia Virus protein VP39"/>
    <property type="match status" value="1"/>
</dbReference>
<evidence type="ECO:0000256" key="3">
    <source>
        <dbReference type="ARBA" id="ARBA00022603"/>
    </source>
</evidence>
<keyword evidence="4 6" id="KW-0808">Transferase</keyword>
<dbReference type="Gene3D" id="3.30.70.2810">
    <property type="match status" value="1"/>
</dbReference>
<accession>A0A091BCY6</accession>
<dbReference type="HAMAP" id="MF_01551">
    <property type="entry name" value="23SrRNA_methyltr_M"/>
    <property type="match status" value="1"/>
</dbReference>
<evidence type="ECO:0000256" key="2">
    <source>
        <dbReference type="ARBA" id="ARBA00022552"/>
    </source>
</evidence>
<dbReference type="Proteomes" id="UP000029392">
    <property type="component" value="Unassembled WGS sequence"/>
</dbReference>
<dbReference type="InterPro" id="IPR011224">
    <property type="entry name" value="rRNA_MeTrfase_M"/>
</dbReference>
<dbReference type="GO" id="GO:0008757">
    <property type="term" value="F:S-adenosylmethionine-dependent methyltransferase activity"/>
    <property type="evidence" value="ECO:0007669"/>
    <property type="project" value="UniProtKB-UniRule"/>
</dbReference>
<dbReference type="Pfam" id="PF21239">
    <property type="entry name" value="RLMM_N"/>
    <property type="match status" value="1"/>
</dbReference>
<evidence type="ECO:0000313" key="13">
    <source>
        <dbReference type="Proteomes" id="UP000029392"/>
    </source>
</evidence>
<dbReference type="PIRSF" id="PIRSF028774">
    <property type="entry name" value="UCP028774"/>
    <property type="match status" value="1"/>
</dbReference>
<dbReference type="InterPro" id="IPR048646">
    <property type="entry name" value="RlmM_THUMP-like"/>
</dbReference>
<proteinExistence type="inferred from homology"/>
<evidence type="ECO:0000256" key="6">
    <source>
        <dbReference type="HAMAP-Rule" id="MF_01551"/>
    </source>
</evidence>
<protein>
    <recommendedName>
        <fullName evidence="6">Ribosomal RNA large subunit methyltransferase M</fullName>
        <ecNumber evidence="6">2.1.1.186</ecNumber>
    </recommendedName>
    <alternativeName>
        <fullName evidence="6">23S rRNA (cytidine2498-2'-O)-methyltransferase</fullName>
    </alternativeName>
    <alternativeName>
        <fullName evidence="6">23S rRNA 2'-O-ribose methyltransferase RlmM</fullName>
    </alternativeName>
</protein>
<feature type="binding site" evidence="6 8">
    <location>
        <position position="275"/>
    </location>
    <ligand>
        <name>S-adenosyl-L-methionine</name>
        <dbReference type="ChEBI" id="CHEBI:59789"/>
    </ligand>
</feature>
<comment type="subcellular location">
    <subcellularLocation>
        <location evidence="6">Cytoplasm</location>
    </subcellularLocation>
</comment>
<keyword evidence="5 6" id="KW-0949">S-adenosyl-L-methionine</keyword>
<keyword evidence="3 6" id="KW-0489">Methyltransferase</keyword>
<feature type="active site" description="Proton acceptor" evidence="6 7">
    <location>
        <position position="304"/>
    </location>
</feature>
<reference evidence="12 13" key="1">
    <citation type="submission" date="2013-09" db="EMBL/GenBank/DDBJ databases">
        <title>Genome sequencing of Arenimonas malthae.</title>
        <authorList>
            <person name="Chen F."/>
            <person name="Wang G."/>
        </authorList>
    </citation>
    <scope>NUCLEOTIDE SEQUENCE [LARGE SCALE GENOMIC DNA]</scope>
    <source>
        <strain evidence="12 13">CC-JY-1</strain>
    </source>
</reference>
<comment type="similarity">
    <text evidence="6">Belongs to the class I-like SAM-binding methyltransferase superfamily. RNA methyltransferase RlmE family. RlmM subfamily.</text>
</comment>
<evidence type="ECO:0000313" key="12">
    <source>
        <dbReference type="EMBL" id="KFN50518.1"/>
    </source>
</evidence>
<dbReference type="Pfam" id="PF01728">
    <property type="entry name" value="FtsJ"/>
    <property type="match status" value="1"/>
</dbReference>
<evidence type="ECO:0000256" key="4">
    <source>
        <dbReference type="ARBA" id="ARBA00022679"/>
    </source>
</evidence>
<comment type="subunit">
    <text evidence="6">Monomer.</text>
</comment>
<comment type="caution">
    <text evidence="12">The sequence shown here is derived from an EMBL/GenBank/DDBJ whole genome shotgun (WGS) entry which is preliminary data.</text>
</comment>
<dbReference type="RefSeq" id="WP_043801572.1">
    <property type="nucleotide sequence ID" value="NZ_AVCH01000093.1"/>
</dbReference>
<dbReference type="eggNOG" id="COG2933">
    <property type="taxonomic scope" value="Bacteria"/>
</dbReference>
<dbReference type="EC" id="2.1.1.186" evidence="6"/>
<evidence type="ECO:0000259" key="9">
    <source>
        <dbReference type="Pfam" id="PF01728"/>
    </source>
</evidence>
<organism evidence="12 13">
    <name type="scientific">Arenimonas malthae CC-JY-1</name>
    <dbReference type="NCBI Taxonomy" id="1384054"/>
    <lineage>
        <taxon>Bacteria</taxon>
        <taxon>Pseudomonadati</taxon>
        <taxon>Pseudomonadota</taxon>
        <taxon>Gammaproteobacteria</taxon>
        <taxon>Lysobacterales</taxon>
        <taxon>Lysobacteraceae</taxon>
        <taxon>Arenimonas</taxon>
    </lineage>
</organism>
<evidence type="ECO:0000259" key="10">
    <source>
        <dbReference type="Pfam" id="PF18125"/>
    </source>
</evidence>
<dbReference type="AlphaFoldDB" id="A0A091BCY6"/>
<comment type="catalytic activity">
    <reaction evidence="6">
        <text>cytidine(2498) in 23S rRNA + S-adenosyl-L-methionine = 2'-O-methylcytidine(2498) in 23S rRNA + S-adenosyl-L-homocysteine + H(+)</text>
        <dbReference type="Rhea" id="RHEA:42788"/>
        <dbReference type="Rhea" id="RHEA-COMP:10244"/>
        <dbReference type="Rhea" id="RHEA-COMP:10245"/>
        <dbReference type="ChEBI" id="CHEBI:15378"/>
        <dbReference type="ChEBI" id="CHEBI:57856"/>
        <dbReference type="ChEBI" id="CHEBI:59789"/>
        <dbReference type="ChEBI" id="CHEBI:74495"/>
        <dbReference type="ChEBI" id="CHEBI:82748"/>
        <dbReference type="EC" id="2.1.1.186"/>
    </reaction>
</comment>
<feature type="binding site" evidence="6 8">
    <location>
        <position position="259"/>
    </location>
    <ligand>
        <name>S-adenosyl-L-methionine</name>
        <dbReference type="ChEBI" id="CHEBI:59789"/>
    </ligand>
</feature>
<dbReference type="EMBL" id="AVCH01000093">
    <property type="protein sequence ID" value="KFN50518.1"/>
    <property type="molecule type" value="Genomic_DNA"/>
</dbReference>
<feature type="binding site" evidence="6 8">
    <location>
        <position position="187"/>
    </location>
    <ligand>
        <name>S-adenosyl-L-methionine</name>
        <dbReference type="ChEBI" id="CHEBI:59789"/>
    </ligand>
</feature>
<feature type="domain" description="Ribosomal RNA methyltransferase FtsJ" evidence="9">
    <location>
        <begin position="185"/>
        <end position="278"/>
    </location>
</feature>
<dbReference type="PANTHER" id="PTHR37524:SF2">
    <property type="entry name" value="RIBOSOMAL RNA METHYLTRANSFERASE FTSJ DOMAIN-CONTAINING PROTEIN"/>
    <property type="match status" value="1"/>
</dbReference>
<dbReference type="GO" id="GO:0032259">
    <property type="term" value="P:methylation"/>
    <property type="evidence" value="ECO:0007669"/>
    <property type="project" value="UniProtKB-KW"/>
</dbReference>
<dbReference type="NCBIfam" id="NF008734">
    <property type="entry name" value="PRK11760.1"/>
    <property type="match status" value="1"/>
</dbReference>
<feature type="binding site" evidence="6 8">
    <location>
        <position position="239"/>
    </location>
    <ligand>
        <name>S-adenosyl-L-methionine</name>
        <dbReference type="ChEBI" id="CHEBI:59789"/>
    </ligand>
</feature>
<keyword evidence="13" id="KW-1185">Reference proteome</keyword>
<comment type="function">
    <text evidence="6">Catalyzes the 2'-O-methylation at nucleotide C2498 in 23S rRNA.</text>
</comment>
<evidence type="ECO:0000256" key="7">
    <source>
        <dbReference type="PIRSR" id="PIRSR028774-1"/>
    </source>
</evidence>
<gene>
    <name evidence="6" type="primary">rlmM</name>
    <name evidence="12" type="ORF">N790_05165</name>
</gene>
<dbReference type="InterPro" id="IPR040739">
    <property type="entry name" value="RlmM_FDX"/>
</dbReference>
<dbReference type="Pfam" id="PF18125">
    <property type="entry name" value="RlmM_FDX"/>
    <property type="match status" value="1"/>
</dbReference>
<feature type="domain" description="RlmM ferredoxin-like" evidence="10">
    <location>
        <begin position="5"/>
        <end position="71"/>
    </location>
</feature>
<evidence type="ECO:0000256" key="1">
    <source>
        <dbReference type="ARBA" id="ARBA00022490"/>
    </source>
</evidence>
<dbReference type="InterPro" id="IPR002877">
    <property type="entry name" value="RNA_MeTrfase_FtsJ_dom"/>
</dbReference>
<dbReference type="GO" id="GO:0005737">
    <property type="term" value="C:cytoplasm"/>
    <property type="evidence" value="ECO:0007669"/>
    <property type="project" value="UniProtKB-SubCell"/>
</dbReference>
<evidence type="ECO:0000259" key="11">
    <source>
        <dbReference type="Pfam" id="PF21239"/>
    </source>
</evidence>
<dbReference type="PANTHER" id="PTHR37524">
    <property type="entry name" value="RIBOSOMAL RNA LARGE SUBUNIT METHYLTRANSFERASE M"/>
    <property type="match status" value="1"/>
</dbReference>